<evidence type="ECO:0000256" key="1">
    <source>
        <dbReference type="SAM" id="MobiDB-lite"/>
    </source>
</evidence>
<name>A0A2K1KDA8_PHYPA</name>
<dbReference type="EnsemblPlants" id="Pp3c7_27423V3.1">
    <property type="protein sequence ID" value="PAC:32925034.CDS.1"/>
    <property type="gene ID" value="Pp3c7_27423"/>
</dbReference>
<sequence length="110" mass="11716">MPYTLHSTGPTSNAPTTGSDRHVPMVCRKTSPCTSTLDRSSPVHRLATTLRDALCSDLLSSLPVPPVPPQASTVAAPTYAPKTTLDDGNSAHHCTATSKYRAKYSQYSNT</sequence>
<dbReference type="Proteomes" id="UP000006727">
    <property type="component" value="Chromosome 7"/>
</dbReference>
<dbReference type="InParanoid" id="A0A2K1KDA8"/>
<feature type="compositionally biased region" description="Polar residues" evidence="1">
    <location>
        <begin position="1"/>
        <end position="18"/>
    </location>
</feature>
<feature type="region of interest" description="Disordered" evidence="1">
    <location>
        <begin position="63"/>
        <end position="92"/>
    </location>
</feature>
<evidence type="ECO:0000313" key="2">
    <source>
        <dbReference type="EMBL" id="PNR51761.1"/>
    </source>
</evidence>
<dbReference type="AlphaFoldDB" id="A0A2K1KDA8"/>
<accession>A0A2K1KDA8</accession>
<organism evidence="2">
    <name type="scientific">Physcomitrium patens</name>
    <name type="common">Spreading-leaved earth moss</name>
    <name type="synonym">Physcomitrella patens</name>
    <dbReference type="NCBI Taxonomy" id="3218"/>
    <lineage>
        <taxon>Eukaryota</taxon>
        <taxon>Viridiplantae</taxon>
        <taxon>Streptophyta</taxon>
        <taxon>Embryophyta</taxon>
        <taxon>Bryophyta</taxon>
        <taxon>Bryophytina</taxon>
        <taxon>Bryopsida</taxon>
        <taxon>Funariidae</taxon>
        <taxon>Funariales</taxon>
        <taxon>Funariaceae</taxon>
        <taxon>Physcomitrium</taxon>
    </lineage>
</organism>
<reference evidence="2 4" key="2">
    <citation type="journal article" date="2018" name="Plant J.">
        <title>The Physcomitrella patens chromosome-scale assembly reveals moss genome structure and evolution.</title>
        <authorList>
            <person name="Lang D."/>
            <person name="Ullrich K.K."/>
            <person name="Murat F."/>
            <person name="Fuchs J."/>
            <person name="Jenkins J."/>
            <person name="Haas F.B."/>
            <person name="Piednoel M."/>
            <person name="Gundlach H."/>
            <person name="Van Bel M."/>
            <person name="Meyberg R."/>
            <person name="Vives C."/>
            <person name="Morata J."/>
            <person name="Symeonidi A."/>
            <person name="Hiss M."/>
            <person name="Muchero W."/>
            <person name="Kamisugi Y."/>
            <person name="Saleh O."/>
            <person name="Blanc G."/>
            <person name="Decker E.L."/>
            <person name="van Gessel N."/>
            <person name="Grimwood J."/>
            <person name="Hayes R.D."/>
            <person name="Graham S.W."/>
            <person name="Gunter L.E."/>
            <person name="McDaniel S.F."/>
            <person name="Hoernstein S.N.W."/>
            <person name="Larsson A."/>
            <person name="Li F.W."/>
            <person name="Perroud P.F."/>
            <person name="Phillips J."/>
            <person name="Ranjan P."/>
            <person name="Rokshar D.S."/>
            <person name="Rothfels C.J."/>
            <person name="Schneider L."/>
            <person name="Shu S."/>
            <person name="Stevenson D.W."/>
            <person name="Thummler F."/>
            <person name="Tillich M."/>
            <person name="Villarreal Aguilar J.C."/>
            <person name="Widiez T."/>
            <person name="Wong G.K."/>
            <person name="Wymore A."/>
            <person name="Zhang Y."/>
            <person name="Zimmer A.D."/>
            <person name="Quatrano R.S."/>
            <person name="Mayer K.F.X."/>
            <person name="Goodstein D."/>
            <person name="Casacuberta J.M."/>
            <person name="Vandepoele K."/>
            <person name="Reski R."/>
            <person name="Cuming A.C."/>
            <person name="Tuskan G.A."/>
            <person name="Maumus F."/>
            <person name="Salse J."/>
            <person name="Schmutz J."/>
            <person name="Rensing S.A."/>
        </authorList>
    </citation>
    <scope>NUCLEOTIDE SEQUENCE [LARGE SCALE GENOMIC DNA]</scope>
    <source>
        <strain evidence="3 4">cv. Gransden 2004</strain>
    </source>
</reference>
<protein>
    <submittedName>
        <fullName evidence="2 3">Uncharacterized protein</fullName>
    </submittedName>
</protein>
<reference evidence="2 4" key="1">
    <citation type="journal article" date="2008" name="Science">
        <title>The Physcomitrella genome reveals evolutionary insights into the conquest of land by plants.</title>
        <authorList>
            <person name="Rensing S."/>
            <person name="Lang D."/>
            <person name="Zimmer A."/>
            <person name="Terry A."/>
            <person name="Salamov A."/>
            <person name="Shapiro H."/>
            <person name="Nishiyama T."/>
            <person name="Perroud P.-F."/>
            <person name="Lindquist E."/>
            <person name="Kamisugi Y."/>
            <person name="Tanahashi T."/>
            <person name="Sakakibara K."/>
            <person name="Fujita T."/>
            <person name="Oishi K."/>
            <person name="Shin-I T."/>
            <person name="Kuroki Y."/>
            <person name="Toyoda A."/>
            <person name="Suzuki Y."/>
            <person name="Hashimoto A."/>
            <person name="Yamaguchi K."/>
            <person name="Sugano A."/>
            <person name="Kohara Y."/>
            <person name="Fujiyama A."/>
            <person name="Anterola A."/>
            <person name="Aoki S."/>
            <person name="Ashton N."/>
            <person name="Barbazuk W.B."/>
            <person name="Barker E."/>
            <person name="Bennetzen J."/>
            <person name="Bezanilla M."/>
            <person name="Blankenship R."/>
            <person name="Cho S.H."/>
            <person name="Dutcher S."/>
            <person name="Estelle M."/>
            <person name="Fawcett J.A."/>
            <person name="Gundlach H."/>
            <person name="Hanada K."/>
            <person name="Heyl A."/>
            <person name="Hicks K.A."/>
            <person name="Hugh J."/>
            <person name="Lohr M."/>
            <person name="Mayer K."/>
            <person name="Melkozernov A."/>
            <person name="Murata T."/>
            <person name="Nelson D."/>
            <person name="Pils B."/>
            <person name="Prigge M."/>
            <person name="Reiss B."/>
            <person name="Renner T."/>
            <person name="Rombauts S."/>
            <person name="Rushton P."/>
            <person name="Sanderfoot A."/>
            <person name="Schween G."/>
            <person name="Shiu S.-H."/>
            <person name="Stueber K."/>
            <person name="Theodoulou F.L."/>
            <person name="Tu H."/>
            <person name="Van de Peer Y."/>
            <person name="Verrier P.J."/>
            <person name="Waters E."/>
            <person name="Wood A."/>
            <person name="Yang L."/>
            <person name="Cove D."/>
            <person name="Cuming A."/>
            <person name="Hasebe M."/>
            <person name="Lucas S."/>
            <person name="Mishler D.B."/>
            <person name="Reski R."/>
            <person name="Grigoriev I."/>
            <person name="Quatrano R.S."/>
            <person name="Boore J.L."/>
        </authorList>
    </citation>
    <scope>NUCLEOTIDE SEQUENCE [LARGE SCALE GENOMIC DNA]</scope>
    <source>
        <strain evidence="3 4">cv. Gransden 2004</strain>
    </source>
</reference>
<proteinExistence type="predicted"/>
<evidence type="ECO:0000313" key="3">
    <source>
        <dbReference type="EnsemblPlants" id="PAC:32925034.CDS.1"/>
    </source>
</evidence>
<gene>
    <name evidence="2" type="ORF">PHYPA_010949</name>
</gene>
<reference evidence="3" key="3">
    <citation type="submission" date="2020-12" db="UniProtKB">
        <authorList>
            <consortium name="EnsemblPlants"/>
        </authorList>
    </citation>
    <scope>IDENTIFICATION</scope>
</reference>
<dbReference type="Gramene" id="Pp3c7_27423V3.1">
    <property type="protein sequence ID" value="PAC:32925034.CDS.1"/>
    <property type="gene ID" value="Pp3c7_27423"/>
</dbReference>
<feature type="region of interest" description="Disordered" evidence="1">
    <location>
        <begin position="1"/>
        <end position="25"/>
    </location>
</feature>
<evidence type="ECO:0000313" key="4">
    <source>
        <dbReference type="Proteomes" id="UP000006727"/>
    </source>
</evidence>
<keyword evidence="4" id="KW-1185">Reference proteome</keyword>
<dbReference type="EMBL" id="ABEU02000007">
    <property type="protein sequence ID" value="PNR51761.1"/>
    <property type="molecule type" value="Genomic_DNA"/>
</dbReference>